<evidence type="ECO:0000313" key="4">
    <source>
        <dbReference type="Ensembl" id="ENSEBUP00000008404.1"/>
    </source>
</evidence>
<reference evidence="4" key="2">
    <citation type="submission" date="2025-09" db="UniProtKB">
        <authorList>
            <consortium name="Ensembl"/>
        </authorList>
    </citation>
    <scope>IDENTIFICATION</scope>
</reference>
<dbReference type="GO" id="GO:0009968">
    <property type="term" value="P:negative regulation of signal transduction"/>
    <property type="evidence" value="ECO:0007669"/>
    <property type="project" value="UniProtKB-KW"/>
</dbReference>
<protein>
    <submittedName>
        <fullName evidence="4">Regulator of G protein signaling 9 binding protein</fullName>
    </submittedName>
</protein>
<dbReference type="InterPro" id="IPR026512">
    <property type="entry name" value="RGS7BP/RGS9BP"/>
</dbReference>
<evidence type="ECO:0000256" key="2">
    <source>
        <dbReference type="ARBA" id="ARBA00022700"/>
    </source>
</evidence>
<sequence length="239" mass="26643">MAESKTEEDLDLLQRTLNERVARYRVVAQQFGGSGDSVLLRDELRFRGHRVQGTAVALRAELTRRLRAPNVERIQRQNLERHWVALSSCLELFESEMRRALELACLFSSTQSACSDGVRVVHTGECGGFEESMARVSQEDEGNQLTLQNDDDVMEMMVEMENKMSVPRWSMVAVRVPGAELHSQLSVGSSSLGGLSAAVSSSVWCDPSQRYATSVLLFLVLIAIALSMMILKLSYDNKV</sequence>
<evidence type="ECO:0000256" key="3">
    <source>
        <dbReference type="SAM" id="Phobius"/>
    </source>
</evidence>
<keyword evidence="3" id="KW-0812">Transmembrane</keyword>
<feature type="transmembrane region" description="Helical" evidence="3">
    <location>
        <begin position="211"/>
        <end position="231"/>
    </location>
</feature>
<comment type="similarity">
    <text evidence="1">Belongs to the RGS7BP/RGS9BP family.</text>
</comment>
<proteinExistence type="inferred from homology"/>
<keyword evidence="5" id="KW-1185">Reference proteome</keyword>
<dbReference type="PANTHER" id="PTHR21029">
    <property type="entry name" value="R-SEVEN BINDING PROTEIN (R7BP) HOMOLOG"/>
    <property type="match status" value="1"/>
</dbReference>
<evidence type="ECO:0000256" key="1">
    <source>
        <dbReference type="ARBA" id="ARBA00007457"/>
    </source>
</evidence>
<name>A0A8C4Q124_EPTBU</name>
<dbReference type="Ensembl" id="ENSEBUT00000008906.1">
    <property type="protein sequence ID" value="ENSEBUP00000008404.1"/>
    <property type="gene ID" value="ENSEBUG00000005429.1"/>
</dbReference>
<keyword evidence="3" id="KW-1133">Transmembrane helix</keyword>
<dbReference type="AlphaFoldDB" id="A0A8C4Q124"/>
<keyword evidence="2" id="KW-0734">Signal transduction inhibitor</keyword>
<accession>A0A8C4Q124</accession>
<reference evidence="4" key="1">
    <citation type="submission" date="2025-08" db="UniProtKB">
        <authorList>
            <consortium name="Ensembl"/>
        </authorList>
    </citation>
    <scope>IDENTIFICATION</scope>
</reference>
<dbReference type="GeneTree" id="ENSGT00940000153725"/>
<keyword evidence="3" id="KW-0472">Membrane</keyword>
<evidence type="ECO:0000313" key="5">
    <source>
        <dbReference type="Proteomes" id="UP000694388"/>
    </source>
</evidence>
<organism evidence="4 5">
    <name type="scientific">Eptatretus burgeri</name>
    <name type="common">Inshore hagfish</name>
    <dbReference type="NCBI Taxonomy" id="7764"/>
    <lineage>
        <taxon>Eukaryota</taxon>
        <taxon>Metazoa</taxon>
        <taxon>Chordata</taxon>
        <taxon>Craniata</taxon>
        <taxon>Vertebrata</taxon>
        <taxon>Cyclostomata</taxon>
        <taxon>Myxini</taxon>
        <taxon>Myxiniformes</taxon>
        <taxon>Myxinidae</taxon>
        <taxon>Eptatretinae</taxon>
        <taxon>Eptatretus</taxon>
    </lineage>
</organism>
<dbReference type="Proteomes" id="UP000694388">
    <property type="component" value="Unplaced"/>
</dbReference>